<keyword evidence="3" id="KW-1185">Reference proteome</keyword>
<accession>A0A2V4N8Z4</accession>
<reference evidence="2 3" key="1">
    <citation type="submission" date="2018-03" db="EMBL/GenBank/DDBJ databases">
        <title>Bioinformatic expansion and discovery of thiopeptide antibiotics.</title>
        <authorList>
            <person name="Schwalen C.J."/>
            <person name="Hudson G.A."/>
            <person name="Mitchell D.A."/>
        </authorList>
    </citation>
    <scope>NUCLEOTIDE SEQUENCE [LARGE SCALE GENOMIC DNA]</scope>
    <source>
        <strain evidence="2 3">ATCC 21389</strain>
    </source>
</reference>
<feature type="signal peptide" evidence="1">
    <location>
        <begin position="1"/>
        <end position="30"/>
    </location>
</feature>
<dbReference type="Proteomes" id="UP000248039">
    <property type="component" value="Unassembled WGS sequence"/>
</dbReference>
<gene>
    <name evidence="2" type="ORF">C7C46_16875</name>
</gene>
<dbReference type="OrthoDB" id="3871377at2"/>
<dbReference type="SUPFAM" id="SSF89392">
    <property type="entry name" value="Prokaryotic lipoproteins and lipoprotein localization factors"/>
    <property type="match status" value="1"/>
</dbReference>
<proteinExistence type="predicted"/>
<organism evidence="2 3">
    <name type="scientific">Streptomyces tateyamensis</name>
    <dbReference type="NCBI Taxonomy" id="565073"/>
    <lineage>
        <taxon>Bacteria</taxon>
        <taxon>Bacillati</taxon>
        <taxon>Actinomycetota</taxon>
        <taxon>Actinomycetes</taxon>
        <taxon>Kitasatosporales</taxon>
        <taxon>Streptomycetaceae</taxon>
        <taxon>Streptomyces</taxon>
    </lineage>
</organism>
<evidence type="ECO:0000313" key="3">
    <source>
        <dbReference type="Proteomes" id="UP000248039"/>
    </source>
</evidence>
<dbReference type="RefSeq" id="WP_110670491.1">
    <property type="nucleotide sequence ID" value="NZ_PYBW01000053.1"/>
</dbReference>
<comment type="caution">
    <text evidence="2">The sequence shown here is derived from an EMBL/GenBank/DDBJ whole genome shotgun (WGS) entry which is preliminary data.</text>
</comment>
<sequence length="280" mass="28002">MRITRITTTAVTAALLVAGLAACGSSAAKAPSSSAATGAAGAGSVGLPGGAPKTELTLAAAVMQKAGSAKIALSSTDGSTGSGVYGWSGKPRLDFAEQSSGKPLKVRLVDDTVYLGASDTEAVLLGGKHWVKLPASGPGGQVAASFKTLELMVNPAAQLAAAAQAGTLKKVGAETLDGVQAQHYQSTMPVATLLQSMPDLTADQRTAAQDSLKSDGDSITTDFWLNDKRQLLQEKEVGSDSSATPETVKYTDLGTAVNVTAPPASDLGSAADAAKLLGGS</sequence>
<dbReference type="PROSITE" id="PS51257">
    <property type="entry name" value="PROKAR_LIPOPROTEIN"/>
    <property type="match status" value="1"/>
</dbReference>
<evidence type="ECO:0000313" key="2">
    <source>
        <dbReference type="EMBL" id="PYC78013.1"/>
    </source>
</evidence>
<keyword evidence="1" id="KW-0732">Signal</keyword>
<name>A0A2V4N8Z4_9ACTN</name>
<protein>
    <recommendedName>
        <fullName evidence="4">Lipoprotein</fullName>
    </recommendedName>
</protein>
<dbReference type="AlphaFoldDB" id="A0A2V4N8Z4"/>
<dbReference type="Gene3D" id="2.50.20.20">
    <property type="match status" value="1"/>
</dbReference>
<evidence type="ECO:0008006" key="4">
    <source>
        <dbReference type="Google" id="ProtNLM"/>
    </source>
</evidence>
<dbReference type="EMBL" id="PYBW01000053">
    <property type="protein sequence ID" value="PYC78013.1"/>
    <property type="molecule type" value="Genomic_DNA"/>
</dbReference>
<evidence type="ECO:0000256" key="1">
    <source>
        <dbReference type="SAM" id="SignalP"/>
    </source>
</evidence>
<dbReference type="InterPro" id="IPR029046">
    <property type="entry name" value="LolA/LolB/LppX"/>
</dbReference>
<feature type="chain" id="PRO_5016080103" description="Lipoprotein" evidence="1">
    <location>
        <begin position="31"/>
        <end position="280"/>
    </location>
</feature>